<dbReference type="Proteomes" id="UP000035909">
    <property type="component" value="Unassembled WGS sequence"/>
</dbReference>
<sequence>MVINRKYHLQNYTKATNLPNQYLCQAVNLVPVINLLVRVTVQQILPQLLLAQNKEDIKRSRYRHTFLHPTEAF</sequence>
<keyword evidence="2" id="KW-1185">Reference proteome</keyword>
<dbReference type="AlphaFoldDB" id="A0A0J1H4Q9"/>
<dbReference type="STRING" id="320778.ABT57_18610"/>
<dbReference type="PATRIC" id="fig|320778.3.peg.4044"/>
<evidence type="ECO:0000313" key="2">
    <source>
        <dbReference type="Proteomes" id="UP000035909"/>
    </source>
</evidence>
<accession>A0A0J1H4Q9</accession>
<reference evidence="1 2" key="1">
    <citation type="submission" date="2015-05" db="EMBL/GenBank/DDBJ databases">
        <title>Photobacterium galathea sp. nov.</title>
        <authorList>
            <person name="Machado H."/>
            <person name="Gram L."/>
        </authorList>
    </citation>
    <scope>NUCLEOTIDE SEQUENCE [LARGE SCALE GENOMIC DNA]</scope>
    <source>
        <strain evidence="1 2">DSM 22954</strain>
    </source>
</reference>
<comment type="caution">
    <text evidence="1">The sequence shown here is derived from an EMBL/GenBank/DDBJ whole genome shotgun (WGS) entry which is preliminary data.</text>
</comment>
<proteinExistence type="predicted"/>
<gene>
    <name evidence="1" type="ORF">ABT57_18610</name>
</gene>
<organism evidence="1 2">
    <name type="scientific">Photobacterium ganghwense</name>
    <dbReference type="NCBI Taxonomy" id="320778"/>
    <lineage>
        <taxon>Bacteria</taxon>
        <taxon>Pseudomonadati</taxon>
        <taxon>Pseudomonadota</taxon>
        <taxon>Gammaproteobacteria</taxon>
        <taxon>Vibrionales</taxon>
        <taxon>Vibrionaceae</taxon>
        <taxon>Photobacterium</taxon>
    </lineage>
</organism>
<name>A0A0J1H4Q9_9GAMM</name>
<dbReference type="EMBL" id="LDOU01000020">
    <property type="protein sequence ID" value="KLV06706.1"/>
    <property type="molecule type" value="Genomic_DNA"/>
</dbReference>
<protein>
    <submittedName>
        <fullName evidence="1">Uncharacterized protein</fullName>
    </submittedName>
</protein>
<evidence type="ECO:0000313" key="1">
    <source>
        <dbReference type="EMBL" id="KLV06706.1"/>
    </source>
</evidence>